<dbReference type="EMBL" id="MN036007">
    <property type="protein sequence ID" value="QDH91097.1"/>
    <property type="molecule type" value="Genomic_RNA"/>
</dbReference>
<dbReference type="GO" id="GO:0039694">
    <property type="term" value="P:viral RNA genome replication"/>
    <property type="evidence" value="ECO:0007669"/>
    <property type="project" value="InterPro"/>
</dbReference>
<dbReference type="Pfam" id="PF03431">
    <property type="entry name" value="RNA_replicase_B"/>
    <property type="match status" value="1"/>
</dbReference>
<evidence type="ECO:0000256" key="3">
    <source>
        <dbReference type="ARBA" id="ARBA00022679"/>
    </source>
</evidence>
<feature type="binding site" evidence="9">
    <location>
        <position position="425"/>
    </location>
    <ligand>
        <name>Mg(2+)</name>
        <dbReference type="ChEBI" id="CHEBI:18420"/>
        <label>2</label>
    </ligand>
</feature>
<evidence type="ECO:0000256" key="7">
    <source>
        <dbReference type="ARBA" id="ARBA00030248"/>
    </source>
</evidence>
<comment type="cofactor">
    <cofactor evidence="9">
        <name>Mg(2+)</name>
        <dbReference type="ChEBI" id="CHEBI:18420"/>
    </cofactor>
    <text evidence="9">Binds 2 Mg(2+) per subunit.</text>
</comment>
<feature type="binding site" evidence="9">
    <location>
        <position position="426"/>
    </location>
    <ligand>
        <name>Mg(2+)</name>
        <dbReference type="ChEBI" id="CHEBI:18420"/>
        <label>2</label>
    </ligand>
</feature>
<feature type="domain" description="RdRp catalytic" evidence="10">
    <location>
        <begin position="313"/>
        <end position="457"/>
    </location>
</feature>
<evidence type="ECO:0000256" key="5">
    <source>
        <dbReference type="ARBA" id="ARBA00022741"/>
    </source>
</evidence>
<keyword evidence="9" id="KW-0479">Metal-binding</keyword>
<feature type="non-terminal residue" evidence="11">
    <location>
        <position position="606"/>
    </location>
</feature>
<dbReference type="PROSITE" id="PS50522">
    <property type="entry name" value="RDRP_PHAGE"/>
    <property type="match status" value="1"/>
</dbReference>
<proteinExistence type="predicted"/>
<keyword evidence="9" id="KW-0460">Magnesium</keyword>
<dbReference type="GO" id="GO:0046872">
    <property type="term" value="F:metal ion binding"/>
    <property type="evidence" value="ECO:0007669"/>
    <property type="project" value="UniProtKB-KW"/>
</dbReference>
<organism evidence="11">
    <name type="scientific">Leviviridae sp</name>
    <dbReference type="NCBI Taxonomy" id="2027243"/>
    <lineage>
        <taxon>Viruses</taxon>
        <taxon>Riboviria</taxon>
        <taxon>Orthornavirae</taxon>
        <taxon>Lenarviricota</taxon>
        <taxon>Leviviricetes</taxon>
        <taxon>Norzivirales</taxon>
        <taxon>Fiersviridae</taxon>
    </lineage>
</organism>
<dbReference type="InterPro" id="IPR007096">
    <property type="entry name" value="RNA-dir_Rpol_cat_phage"/>
</dbReference>
<protein>
    <recommendedName>
        <fullName evidence="1">RNA-directed RNA polymerase</fullName>
        <ecNumber evidence="1">2.7.7.48</ecNumber>
    </recommendedName>
    <alternativeName>
        <fullName evidence="7">RNA replicase beta chain</fullName>
    </alternativeName>
</protein>
<keyword evidence="2 11" id="KW-0696">RNA-directed RNA polymerase</keyword>
<reference evidence="11" key="1">
    <citation type="submission" date="2019-05" db="EMBL/GenBank/DDBJ databases">
        <title>Metatranscriptomic reconstruction reveals RNA viruses with the potential to shape carbon cycling in soil.</title>
        <authorList>
            <person name="Starr E.P."/>
            <person name="Nuccio E."/>
            <person name="Pett-Ridge J."/>
            <person name="Banfield J.F."/>
            <person name="Firestone M.K."/>
        </authorList>
    </citation>
    <scope>NUCLEOTIDE SEQUENCE</scope>
    <source>
        <strain evidence="11">H4_Bulk_46_scaffold_1786</strain>
    </source>
</reference>
<accession>A0A514DBW2</accession>
<evidence type="ECO:0000259" key="10">
    <source>
        <dbReference type="PROSITE" id="PS50522"/>
    </source>
</evidence>
<dbReference type="GO" id="GO:0000166">
    <property type="term" value="F:nucleotide binding"/>
    <property type="evidence" value="ECO:0007669"/>
    <property type="project" value="UniProtKB-KW"/>
</dbReference>
<evidence type="ECO:0000256" key="9">
    <source>
        <dbReference type="PIRSR" id="PIRSR605093-1"/>
    </source>
</evidence>
<keyword evidence="5" id="KW-0547">Nucleotide-binding</keyword>
<evidence type="ECO:0000256" key="1">
    <source>
        <dbReference type="ARBA" id="ARBA00012494"/>
    </source>
</evidence>
<dbReference type="InterPro" id="IPR005093">
    <property type="entry name" value="RNArep_beta"/>
</dbReference>
<evidence type="ECO:0000313" key="11">
    <source>
        <dbReference type="EMBL" id="QDH91097.1"/>
    </source>
</evidence>
<keyword evidence="4" id="KW-0548">Nucleotidyltransferase</keyword>
<dbReference type="EC" id="2.7.7.48" evidence="1"/>
<evidence type="ECO:0000256" key="4">
    <source>
        <dbReference type="ARBA" id="ARBA00022695"/>
    </source>
</evidence>
<keyword evidence="6" id="KW-0693">Viral RNA replication</keyword>
<keyword evidence="3" id="KW-0808">Transferase</keyword>
<evidence type="ECO:0000256" key="6">
    <source>
        <dbReference type="ARBA" id="ARBA00022953"/>
    </source>
</evidence>
<evidence type="ECO:0000256" key="2">
    <source>
        <dbReference type="ARBA" id="ARBA00022484"/>
    </source>
</evidence>
<feature type="binding site" evidence="9">
    <location>
        <position position="328"/>
    </location>
    <ligand>
        <name>Mg(2+)</name>
        <dbReference type="ChEBI" id="CHEBI:18420"/>
        <label>2</label>
    </ligand>
</feature>
<gene>
    <name evidence="11" type="ORF">H4Bulk461786_000001</name>
</gene>
<sequence>MKSLMCLLQEVLLDRGTWCRVSTMNDWKTIVHRVEHEGLQFLAVTLPAFADDLQKGLDDGKVDAQLFVGFKRPRGGGLPLFLGGFLGLVFDRATGVLLDEPNIDAIQAIRQITLMCAKIKTDGLVREGIVGEEDLRKKASRTISKFVQCEQDVRLSDANLDEAALQQFHRVGMLLFAHVLQRVDEDIYYGRLRPKHGPGATADRLVGNHKYEQSEWTERLEDVFPFLDGYVSPREGAYVDFQHVDILEPGAERPVRVITVPKTLKSPRVIAIEPAAMQYTQQAIAESLVGNLEGQDNPYRSLIGFRDQDPNREMAREGSLHGTLATLDLSEASDRVSNQHVRLLVSRFPNVARGLDATRSRKADVPGHGVVRLAKFASMGSALCFPMEAMVFCTLVFCGIERELNTQLTPGLIRRFKSQVRVYGDDIIVPAEFARSVVGRLEDFGLRVNTRKSFWTGKFRESCGKEYYNGEDVSIVRVRTVLPTSRRDATELISTVSLRNQLYEFGYWGAVRWLDDYLERLMPFPRVASTSPVLGRTSFLGYEVHGYDRYTHAPFVRGLVVKSDLPESVLDGWGALLKFFLKRGEDPFEDQEHLMRSGRPMAVGTK</sequence>
<evidence type="ECO:0000256" key="8">
    <source>
        <dbReference type="ARBA" id="ARBA00048744"/>
    </source>
</evidence>
<dbReference type="GO" id="GO:0003968">
    <property type="term" value="F:RNA-directed RNA polymerase activity"/>
    <property type="evidence" value="ECO:0007669"/>
    <property type="project" value="UniProtKB-KW"/>
</dbReference>
<comment type="catalytic activity">
    <reaction evidence="8">
        <text>RNA(n) + a ribonucleoside 5'-triphosphate = RNA(n+1) + diphosphate</text>
        <dbReference type="Rhea" id="RHEA:21248"/>
        <dbReference type="Rhea" id="RHEA-COMP:14527"/>
        <dbReference type="Rhea" id="RHEA-COMP:17342"/>
        <dbReference type="ChEBI" id="CHEBI:33019"/>
        <dbReference type="ChEBI" id="CHEBI:61557"/>
        <dbReference type="ChEBI" id="CHEBI:140395"/>
        <dbReference type="EC" id="2.7.7.48"/>
    </reaction>
</comment>
<name>A0A514DBW2_9VIRU</name>